<organism evidence="2 3">
    <name type="scientific">Microbacterium saperdae</name>
    <dbReference type="NCBI Taxonomy" id="69368"/>
    <lineage>
        <taxon>Bacteria</taxon>
        <taxon>Bacillati</taxon>
        <taxon>Actinomycetota</taxon>
        <taxon>Actinomycetes</taxon>
        <taxon>Micrococcales</taxon>
        <taxon>Microbacteriaceae</taxon>
        <taxon>Microbacterium</taxon>
    </lineage>
</organism>
<dbReference type="EMBL" id="VFOX01000002">
    <property type="protein sequence ID" value="TQL81588.1"/>
    <property type="molecule type" value="Genomic_DNA"/>
</dbReference>
<name>A0A543B9T3_9MICO</name>
<dbReference type="PANTHER" id="PTHR48079:SF6">
    <property type="entry name" value="NAD(P)-BINDING DOMAIN-CONTAINING PROTEIN-RELATED"/>
    <property type="match status" value="1"/>
</dbReference>
<reference evidence="2 3" key="1">
    <citation type="submission" date="2019-06" db="EMBL/GenBank/DDBJ databases">
        <title>Sequencing the genomes of 1000 actinobacteria strains.</title>
        <authorList>
            <person name="Klenk H.-P."/>
        </authorList>
    </citation>
    <scope>NUCLEOTIDE SEQUENCE [LARGE SCALE GENOMIC DNA]</scope>
    <source>
        <strain evidence="2 3">DSM 20169</strain>
    </source>
</reference>
<keyword evidence="3" id="KW-1185">Reference proteome</keyword>
<evidence type="ECO:0000313" key="3">
    <source>
        <dbReference type="Proteomes" id="UP000317209"/>
    </source>
</evidence>
<gene>
    <name evidence="2" type="ORF">FB560_3061</name>
</gene>
<dbReference type="OrthoDB" id="9808276at2"/>
<accession>A0A543B9T3</accession>
<evidence type="ECO:0000313" key="2">
    <source>
        <dbReference type="EMBL" id="TQL81588.1"/>
    </source>
</evidence>
<evidence type="ECO:0000259" key="1">
    <source>
        <dbReference type="Pfam" id="PF04321"/>
    </source>
</evidence>
<feature type="domain" description="RmlD-like substrate binding" evidence="1">
    <location>
        <begin position="85"/>
        <end position="168"/>
    </location>
</feature>
<proteinExistence type="predicted"/>
<dbReference type="RefSeq" id="WP_141873370.1">
    <property type="nucleotide sequence ID" value="NZ_VFOX01000002.1"/>
</dbReference>
<dbReference type="GO" id="GO:0004029">
    <property type="term" value="F:aldehyde dehydrogenase (NAD+) activity"/>
    <property type="evidence" value="ECO:0007669"/>
    <property type="project" value="TreeGrafter"/>
</dbReference>
<dbReference type="SUPFAM" id="SSF51735">
    <property type="entry name" value="NAD(P)-binding Rossmann-fold domains"/>
    <property type="match status" value="1"/>
</dbReference>
<dbReference type="Gene3D" id="3.40.50.720">
    <property type="entry name" value="NAD(P)-binding Rossmann-like Domain"/>
    <property type="match status" value="1"/>
</dbReference>
<protein>
    <submittedName>
        <fullName evidence="2">Nucleoside-diphosphate-sugar epimerase</fullName>
    </submittedName>
</protein>
<dbReference type="GO" id="GO:0005737">
    <property type="term" value="C:cytoplasm"/>
    <property type="evidence" value="ECO:0007669"/>
    <property type="project" value="TreeGrafter"/>
</dbReference>
<dbReference type="InterPro" id="IPR029903">
    <property type="entry name" value="RmlD-like-bd"/>
</dbReference>
<comment type="caution">
    <text evidence="2">The sequence shown here is derived from an EMBL/GenBank/DDBJ whole genome shotgun (WGS) entry which is preliminary data.</text>
</comment>
<dbReference type="InterPro" id="IPR051783">
    <property type="entry name" value="NAD(P)-dependent_oxidoreduct"/>
</dbReference>
<dbReference type="PANTHER" id="PTHR48079">
    <property type="entry name" value="PROTEIN YEEZ"/>
    <property type="match status" value="1"/>
</dbReference>
<dbReference type="Proteomes" id="UP000317209">
    <property type="component" value="Unassembled WGS sequence"/>
</dbReference>
<dbReference type="AlphaFoldDB" id="A0A543B9T3"/>
<dbReference type="InterPro" id="IPR036291">
    <property type="entry name" value="NAD(P)-bd_dom_sf"/>
</dbReference>
<sequence length="277" mass="29290">MTSSRTPAPARTLLVGYGKLGGLLAPRLRADGGEVFAVRRSDGTLPDGVIGIRADLSAPLPEPLPPVDAMVVTLPPSGPSGYRTALTHLAAALPAVPARTVFVSSTGVFEGRGAERPITEQDDPAPVTERAQELRDGERAAIDLFDAVIVRPAGIYGPGRDFLIRQVREHATVNHRRRTNRIHDADLVRALEVLLRMPEPPRVLHAVDAAPAPLGDVVAFIAQTLGLEVPPDDVSAAPTGTVLDGSLLRAVLGELEYPTYEAGYAAMLTSPPRSTHG</sequence>
<dbReference type="Pfam" id="PF04321">
    <property type="entry name" value="RmlD_sub_bind"/>
    <property type="match status" value="1"/>
</dbReference>